<dbReference type="OrthoDB" id="4377018at2"/>
<reference evidence="2 3" key="1">
    <citation type="journal article" date="2012" name="J. Bacteriol.">
        <title>Genome Sequence of Blastococcus saxobsidens DD2, a Stone-Inhabiting Bacterium.</title>
        <authorList>
            <person name="Chouaia B."/>
            <person name="Crotti E."/>
            <person name="Brusetti L."/>
            <person name="Daffonchio D."/>
            <person name="Essoussi I."/>
            <person name="Nouioui I."/>
            <person name="Sbissi I."/>
            <person name="Ghodhbane-Gtari F."/>
            <person name="Gtari M."/>
            <person name="Vacherie B."/>
            <person name="Barbe V."/>
            <person name="Medigue C."/>
            <person name="Gury J."/>
            <person name="Pujic P."/>
            <person name="Normand P."/>
        </authorList>
    </citation>
    <scope>NUCLEOTIDE SEQUENCE [LARGE SCALE GENOMIC DNA]</scope>
    <source>
        <strain evidence="2 3">DD2</strain>
    </source>
</reference>
<dbReference type="RefSeq" id="WP_014376869.1">
    <property type="nucleotide sequence ID" value="NC_016943.1"/>
</dbReference>
<evidence type="ECO:0000313" key="2">
    <source>
        <dbReference type="EMBL" id="CCG03989.1"/>
    </source>
</evidence>
<dbReference type="Pfam" id="PF17032">
    <property type="entry name" value="Zn_ribbon_15"/>
    <property type="match status" value="1"/>
</dbReference>
<proteinExistence type="predicted"/>
<evidence type="ECO:0000259" key="1">
    <source>
        <dbReference type="Pfam" id="PF17032"/>
    </source>
</evidence>
<protein>
    <recommendedName>
        <fullName evidence="1">Zinc-ribbon 15 domain-containing protein</fullName>
    </recommendedName>
</protein>
<dbReference type="eggNOG" id="ENOG5033D8T">
    <property type="taxonomic scope" value="Bacteria"/>
</dbReference>
<organism evidence="2 3">
    <name type="scientific">Blastococcus saxobsidens (strain DD2)</name>
    <dbReference type="NCBI Taxonomy" id="1146883"/>
    <lineage>
        <taxon>Bacteria</taxon>
        <taxon>Bacillati</taxon>
        <taxon>Actinomycetota</taxon>
        <taxon>Actinomycetes</taxon>
        <taxon>Geodermatophilales</taxon>
        <taxon>Geodermatophilaceae</taxon>
        <taxon>Blastococcus</taxon>
    </lineage>
</organism>
<name>H6RPD0_BLASD</name>
<sequence length="69" mass="7955">MFFLFGFGTRQKDLGPGEVRTCPRCGNTSRWTRIRQFRQFSVFFVPVLRWKRRQLEVCGICGTAVPVGG</sequence>
<reference evidence="3" key="2">
    <citation type="submission" date="2012-02" db="EMBL/GenBank/DDBJ databases">
        <title>Complete genome sequence of Blastococcus saxobsidens strain DD2.</title>
        <authorList>
            <person name="Genoscope."/>
        </authorList>
    </citation>
    <scope>NUCLEOTIDE SEQUENCE [LARGE SCALE GENOMIC DNA]</scope>
    <source>
        <strain evidence="3">DD2</strain>
    </source>
</reference>
<feature type="domain" description="Zinc-ribbon 15" evidence="1">
    <location>
        <begin position="21"/>
        <end position="66"/>
    </location>
</feature>
<evidence type="ECO:0000313" key="3">
    <source>
        <dbReference type="Proteomes" id="UP000007517"/>
    </source>
</evidence>
<dbReference type="EMBL" id="FO117623">
    <property type="protein sequence ID" value="CCG03989.1"/>
    <property type="molecule type" value="Genomic_DNA"/>
</dbReference>
<gene>
    <name evidence="2" type="ordered locus">BLASA_3120</name>
</gene>
<dbReference type="HOGENOM" id="CLU_159385_1_0_11"/>
<dbReference type="Proteomes" id="UP000007517">
    <property type="component" value="Chromosome"/>
</dbReference>
<dbReference type="AlphaFoldDB" id="H6RPD0"/>
<accession>H6RPD0</accession>
<keyword evidence="3" id="KW-1185">Reference proteome</keyword>
<dbReference type="InterPro" id="IPR031493">
    <property type="entry name" value="Zinc_ribbon_15"/>
</dbReference>
<dbReference type="KEGG" id="bsd:BLASA_3120"/>